<dbReference type="InterPro" id="IPR003445">
    <property type="entry name" value="Cat_transpt"/>
</dbReference>
<comment type="similarity">
    <text evidence="2">Belongs to the TrkH potassium transport family.</text>
</comment>
<protein>
    <submittedName>
        <fullName evidence="10">Potassium uptake transporter, transmembrane subunit, TrkH</fullName>
    </submittedName>
</protein>
<accession>Q2CHZ3</accession>
<evidence type="ECO:0000313" key="10">
    <source>
        <dbReference type="EMBL" id="EAR52151.1"/>
    </source>
</evidence>
<evidence type="ECO:0000256" key="7">
    <source>
        <dbReference type="ARBA" id="ARBA00023065"/>
    </source>
</evidence>
<keyword evidence="6 9" id="KW-1133">Transmembrane helix</keyword>
<feature type="transmembrane region" description="Helical" evidence="9">
    <location>
        <begin position="197"/>
        <end position="216"/>
    </location>
</feature>
<feature type="transmembrane region" description="Helical" evidence="9">
    <location>
        <begin position="43"/>
        <end position="64"/>
    </location>
</feature>
<keyword evidence="11" id="KW-1185">Reference proteome</keyword>
<evidence type="ECO:0000256" key="8">
    <source>
        <dbReference type="ARBA" id="ARBA00023136"/>
    </source>
</evidence>
<evidence type="ECO:0000256" key="2">
    <source>
        <dbReference type="ARBA" id="ARBA00009137"/>
    </source>
</evidence>
<comment type="subcellular location">
    <subcellularLocation>
        <location evidence="1">Cell membrane</location>
        <topology evidence="1">Multi-pass membrane protein</topology>
    </subcellularLocation>
</comment>
<keyword evidence="4" id="KW-1003">Cell membrane</keyword>
<dbReference type="eggNOG" id="COG0168">
    <property type="taxonomic scope" value="Bacteria"/>
</dbReference>
<evidence type="ECO:0000313" key="11">
    <source>
        <dbReference type="Proteomes" id="UP000003635"/>
    </source>
</evidence>
<gene>
    <name evidence="10" type="ORF">OG2516_01904</name>
</gene>
<feature type="transmembrane region" description="Helical" evidence="9">
    <location>
        <begin position="356"/>
        <end position="377"/>
    </location>
</feature>
<dbReference type="PANTHER" id="PTHR32024">
    <property type="entry name" value="TRK SYSTEM POTASSIUM UPTAKE PROTEIN TRKG-RELATED"/>
    <property type="match status" value="1"/>
</dbReference>
<keyword evidence="8 9" id="KW-0472">Membrane</keyword>
<comment type="caution">
    <text evidence="10">The sequence shown here is derived from an EMBL/GenBank/DDBJ whole genome shotgun (WGS) entry which is preliminary data.</text>
</comment>
<sequence length="506" mass="53993">MRVARTTARPRQPLFVVLMWFGSAAMLIPAAHGYAVEAIREAQTFLGGALLFLIGSGIVALALRGRRPDESAFSQLATLLAAFVVLPLAFALPFWIAQPQGTLFDAWFEMVSSFTTTGATLYDPARLPDTLHVWRAVVGWLGGLLVWIAAMAVFAPLSLGGFEVRASVGRRDMATRFAQVTRTAGPYERLDRYFTRLAPIYTSLTLALWLGLILSGQSPFHGFVHALSVMATSGISASGGLGGAGGSVLGEVLILGFLVLALSRRTYSWGLPGESGQKLRDDHEFRLGMLILGLSASTLFVRHWIGSDDGADPANAFAALWGGLFTAASFLTTLGLESRYWSSATLWSGLETPGLVLIGLAIFGGGIGTTAGGVKLLRVHALYHHGRREIERLVHPNSVGGQGPEARRIRREGAMIAWVFFMLFAMSIAALMLAVTLTGVDFEGAMVLAVAAVTNCGPLARIGAEVPIPWSEVPEAARAVLAAGMVLGRLELLAIIALLNPDLWRG</sequence>
<dbReference type="GO" id="GO:0008324">
    <property type="term" value="F:monoatomic cation transmembrane transporter activity"/>
    <property type="evidence" value="ECO:0007669"/>
    <property type="project" value="InterPro"/>
</dbReference>
<feature type="transmembrane region" description="Helical" evidence="9">
    <location>
        <begin position="317"/>
        <end position="336"/>
    </location>
</feature>
<dbReference type="PANTHER" id="PTHR32024:SF2">
    <property type="entry name" value="TRK SYSTEM POTASSIUM UPTAKE PROTEIN TRKG-RELATED"/>
    <property type="match status" value="1"/>
</dbReference>
<evidence type="ECO:0000256" key="9">
    <source>
        <dbReference type="SAM" id="Phobius"/>
    </source>
</evidence>
<dbReference type="Proteomes" id="UP000003635">
    <property type="component" value="Unassembled WGS sequence"/>
</dbReference>
<proteinExistence type="inferred from homology"/>
<keyword evidence="7" id="KW-0406">Ion transport</keyword>
<dbReference type="AlphaFoldDB" id="Q2CHZ3"/>
<keyword evidence="5 9" id="KW-0812">Transmembrane</keyword>
<dbReference type="RefSeq" id="WP_007253911.1">
    <property type="nucleotide sequence ID" value="NZ_CH724107.1"/>
</dbReference>
<keyword evidence="3" id="KW-0813">Transport</keyword>
<dbReference type="GO" id="GO:0005886">
    <property type="term" value="C:plasma membrane"/>
    <property type="evidence" value="ECO:0007669"/>
    <property type="project" value="UniProtKB-SubCell"/>
</dbReference>
<dbReference type="STRING" id="314256.OG2516_01904"/>
<dbReference type="Pfam" id="PF02386">
    <property type="entry name" value="TrkH"/>
    <property type="match status" value="1"/>
</dbReference>
<feature type="transmembrane region" description="Helical" evidence="9">
    <location>
        <begin position="248"/>
        <end position="267"/>
    </location>
</feature>
<dbReference type="GO" id="GO:0030001">
    <property type="term" value="P:metal ion transport"/>
    <property type="evidence" value="ECO:0007669"/>
    <property type="project" value="UniProtKB-ARBA"/>
</dbReference>
<evidence type="ECO:0000256" key="6">
    <source>
        <dbReference type="ARBA" id="ARBA00022989"/>
    </source>
</evidence>
<evidence type="ECO:0000256" key="3">
    <source>
        <dbReference type="ARBA" id="ARBA00022448"/>
    </source>
</evidence>
<feature type="transmembrane region" description="Helical" evidence="9">
    <location>
        <begin position="76"/>
        <end position="97"/>
    </location>
</feature>
<feature type="transmembrane region" description="Helical" evidence="9">
    <location>
        <begin position="137"/>
        <end position="162"/>
    </location>
</feature>
<evidence type="ECO:0000256" key="1">
    <source>
        <dbReference type="ARBA" id="ARBA00004651"/>
    </source>
</evidence>
<organism evidence="10 11">
    <name type="scientific">Oceanicola granulosus (strain ATCC BAA-861 / DSM 15982 / KCTC 12143 / HTCC2516)</name>
    <dbReference type="NCBI Taxonomy" id="314256"/>
    <lineage>
        <taxon>Bacteria</taxon>
        <taxon>Pseudomonadati</taxon>
        <taxon>Pseudomonadota</taxon>
        <taxon>Alphaproteobacteria</taxon>
        <taxon>Rhodobacterales</taxon>
        <taxon>Roseobacteraceae</taxon>
        <taxon>Oceanicola</taxon>
    </lineage>
</organism>
<evidence type="ECO:0000256" key="4">
    <source>
        <dbReference type="ARBA" id="ARBA00022475"/>
    </source>
</evidence>
<name>Q2CHZ3_OCEGH</name>
<reference evidence="10 11" key="1">
    <citation type="journal article" date="2010" name="J. Bacteriol.">
        <title>Genome sequences of Oceanicola granulosus HTCC2516(T) and Oceanicola batsensis HTCC2597(TDelta).</title>
        <authorList>
            <person name="Thrash J.C."/>
            <person name="Cho J.C."/>
            <person name="Vergin K.L."/>
            <person name="Giovannoni S.J."/>
        </authorList>
    </citation>
    <scope>NUCLEOTIDE SEQUENCE [LARGE SCALE GENOMIC DNA]</scope>
    <source>
        <strain evidence="11">ATCC BAA-861 / DSM 15982 / KCTC 12143 / HTCC2516</strain>
    </source>
</reference>
<dbReference type="EMBL" id="AAOT01000005">
    <property type="protein sequence ID" value="EAR52151.1"/>
    <property type="molecule type" value="Genomic_DNA"/>
</dbReference>
<evidence type="ECO:0000256" key="5">
    <source>
        <dbReference type="ARBA" id="ARBA00022692"/>
    </source>
</evidence>
<feature type="transmembrane region" description="Helical" evidence="9">
    <location>
        <begin position="416"/>
        <end position="438"/>
    </location>
</feature>
<dbReference type="HOGENOM" id="CLU_030708_0_1_5"/>